<dbReference type="Gene3D" id="3.30.70.100">
    <property type="match status" value="1"/>
</dbReference>
<sequence length="214" mass="23161">MYDVIRIVHLHPRARSDGTAAEEFRRAAADSGAETHVVGAPLAGSIAAGDLIVRLRYTDRAAWAAGRGAIDTALAGPGVDRCHGAEFGAGTSGSLTGTADATCYRTLLLRVDPGTSATDTARFEHDLLAMPRHMPSIRAWNLSRVDSACGTTPWTHVWEQTFASPADVTGQYLDHPVHWAVVDRWFDPECPESIIRDRVCHAFCATGQDVPDRR</sequence>
<dbReference type="InterPro" id="IPR013097">
    <property type="entry name" value="Dabb"/>
</dbReference>
<feature type="domain" description="Stress-response A/B barrel" evidence="1">
    <location>
        <begin position="103"/>
        <end position="198"/>
    </location>
</feature>
<dbReference type="Proteomes" id="UP001500839">
    <property type="component" value="Unassembled WGS sequence"/>
</dbReference>
<dbReference type="EMBL" id="BAABKQ010000001">
    <property type="protein sequence ID" value="GAA4804381.1"/>
    <property type="molecule type" value="Genomic_DNA"/>
</dbReference>
<protein>
    <submittedName>
        <fullName evidence="2">Dabb family protein</fullName>
    </submittedName>
</protein>
<keyword evidence="3" id="KW-1185">Reference proteome</keyword>
<dbReference type="PROSITE" id="PS51502">
    <property type="entry name" value="S_R_A_B_BARREL"/>
    <property type="match status" value="1"/>
</dbReference>
<accession>A0ABP9C7Y7</accession>
<reference evidence="3" key="1">
    <citation type="journal article" date="2019" name="Int. J. Syst. Evol. Microbiol.">
        <title>The Global Catalogue of Microorganisms (GCM) 10K type strain sequencing project: providing services to taxonomists for standard genome sequencing and annotation.</title>
        <authorList>
            <consortium name="The Broad Institute Genomics Platform"/>
            <consortium name="The Broad Institute Genome Sequencing Center for Infectious Disease"/>
            <person name="Wu L."/>
            <person name="Ma J."/>
        </authorList>
    </citation>
    <scope>NUCLEOTIDE SEQUENCE [LARGE SCALE GENOMIC DNA]</scope>
    <source>
        <strain evidence="3">JCM 18542</strain>
    </source>
</reference>
<evidence type="ECO:0000313" key="2">
    <source>
        <dbReference type="EMBL" id="GAA4804381.1"/>
    </source>
</evidence>
<evidence type="ECO:0000259" key="1">
    <source>
        <dbReference type="PROSITE" id="PS51502"/>
    </source>
</evidence>
<organism evidence="2 3">
    <name type="scientific">Tomitella cavernea</name>
    <dbReference type="NCBI Taxonomy" id="1387982"/>
    <lineage>
        <taxon>Bacteria</taxon>
        <taxon>Bacillati</taxon>
        <taxon>Actinomycetota</taxon>
        <taxon>Actinomycetes</taxon>
        <taxon>Mycobacteriales</taxon>
        <taxon>Tomitella</taxon>
    </lineage>
</organism>
<evidence type="ECO:0000313" key="3">
    <source>
        <dbReference type="Proteomes" id="UP001500839"/>
    </source>
</evidence>
<gene>
    <name evidence="2" type="ORF">GCM10023353_03610</name>
</gene>
<dbReference type="Pfam" id="PF07876">
    <property type="entry name" value="Dabb"/>
    <property type="match status" value="1"/>
</dbReference>
<proteinExistence type="predicted"/>
<dbReference type="SUPFAM" id="SSF54909">
    <property type="entry name" value="Dimeric alpha+beta barrel"/>
    <property type="match status" value="1"/>
</dbReference>
<comment type="caution">
    <text evidence="2">The sequence shown here is derived from an EMBL/GenBank/DDBJ whole genome shotgun (WGS) entry which is preliminary data.</text>
</comment>
<dbReference type="InterPro" id="IPR011008">
    <property type="entry name" value="Dimeric_a/b-barrel"/>
</dbReference>
<name>A0ABP9C7Y7_9ACTN</name>
<dbReference type="SMART" id="SM00886">
    <property type="entry name" value="Dabb"/>
    <property type="match status" value="1"/>
</dbReference>